<dbReference type="PROSITE" id="PS51257">
    <property type="entry name" value="PROKAR_LIPOPROTEIN"/>
    <property type="match status" value="1"/>
</dbReference>
<feature type="compositionally biased region" description="Basic and acidic residues" evidence="1">
    <location>
        <begin position="80"/>
        <end position="92"/>
    </location>
</feature>
<keyword evidence="2" id="KW-1133">Transmembrane helix</keyword>
<dbReference type="AlphaFoldDB" id="A0A518C9Y6"/>
<feature type="chain" id="PRO_5022001577" description="SLA1 homology domain-containing protein" evidence="3">
    <location>
        <begin position="24"/>
        <end position="201"/>
    </location>
</feature>
<feature type="signal peptide" evidence="3">
    <location>
        <begin position="1"/>
        <end position="23"/>
    </location>
</feature>
<evidence type="ECO:0000313" key="4">
    <source>
        <dbReference type="EMBL" id="QDU76031.1"/>
    </source>
</evidence>
<accession>A0A518C9Y6</accession>
<reference evidence="5" key="1">
    <citation type="submission" date="2019-02" db="EMBL/GenBank/DDBJ databases">
        <title>Deep-cultivation of Planctomycetes and their phenomic and genomic characterization uncovers novel biology.</title>
        <authorList>
            <person name="Wiegand S."/>
            <person name="Jogler M."/>
            <person name="Boedeker C."/>
            <person name="Pinto D."/>
            <person name="Vollmers J."/>
            <person name="Rivas-Marin E."/>
            <person name="Kohn T."/>
            <person name="Peeters S.H."/>
            <person name="Heuer A."/>
            <person name="Rast P."/>
            <person name="Oberbeckmann S."/>
            <person name="Bunk B."/>
            <person name="Jeske O."/>
            <person name="Meyerdierks A."/>
            <person name="Storesund J.E."/>
            <person name="Kallscheuer N."/>
            <person name="Luecker S."/>
            <person name="Lage O.M."/>
            <person name="Pohl T."/>
            <person name="Merkel B.J."/>
            <person name="Hornburger P."/>
            <person name="Mueller R.-W."/>
            <person name="Bruemmer F."/>
            <person name="Labrenz M."/>
            <person name="Spormann A.M."/>
            <person name="Op den Camp H."/>
            <person name="Overmann J."/>
            <person name="Amann R."/>
            <person name="Jetten M.S.M."/>
            <person name="Mascher T."/>
            <person name="Medema M.H."/>
            <person name="Devos D.P."/>
            <person name="Kaster A.-K."/>
            <person name="Ovreas L."/>
            <person name="Rohde M."/>
            <person name="Galperin M.Y."/>
            <person name="Jogler C."/>
        </authorList>
    </citation>
    <scope>NUCLEOTIDE SEQUENCE [LARGE SCALE GENOMIC DNA]</scope>
    <source>
        <strain evidence="5">Pan97</strain>
    </source>
</reference>
<sequence precursor="true">MGAVRTLVVCSLVWVSTSCAVHAEEARTWVDTHGNQVPGELVDVTTDQMVVLRVEGAEVSIPLDVFSEDDRAYLRQQMPEKVKEVQETKEPPEANSSAKSTAKEQPKQKLTGADLYQPPRKNQTLQYYCTGCYGDLSSSIGVGDHCPRCGIMIQYEEDENGNVIKGSKPPWFAYLPVRTIGFLIVMVLSTAWKFRRLIPMG</sequence>
<evidence type="ECO:0000313" key="5">
    <source>
        <dbReference type="Proteomes" id="UP000318626"/>
    </source>
</evidence>
<feature type="transmembrane region" description="Helical" evidence="2">
    <location>
        <begin position="171"/>
        <end position="192"/>
    </location>
</feature>
<organism evidence="4 5">
    <name type="scientific">Bremerella volcania</name>
    <dbReference type="NCBI Taxonomy" id="2527984"/>
    <lineage>
        <taxon>Bacteria</taxon>
        <taxon>Pseudomonadati</taxon>
        <taxon>Planctomycetota</taxon>
        <taxon>Planctomycetia</taxon>
        <taxon>Pirellulales</taxon>
        <taxon>Pirellulaceae</taxon>
        <taxon>Bremerella</taxon>
    </lineage>
</organism>
<feature type="region of interest" description="Disordered" evidence="1">
    <location>
        <begin position="80"/>
        <end position="116"/>
    </location>
</feature>
<evidence type="ECO:0000256" key="1">
    <source>
        <dbReference type="SAM" id="MobiDB-lite"/>
    </source>
</evidence>
<dbReference type="EMBL" id="CP036289">
    <property type="protein sequence ID" value="QDU76031.1"/>
    <property type="molecule type" value="Genomic_DNA"/>
</dbReference>
<proteinExistence type="predicted"/>
<dbReference type="Proteomes" id="UP000318626">
    <property type="component" value="Chromosome"/>
</dbReference>
<keyword evidence="3" id="KW-0732">Signal</keyword>
<evidence type="ECO:0008006" key="6">
    <source>
        <dbReference type="Google" id="ProtNLM"/>
    </source>
</evidence>
<protein>
    <recommendedName>
        <fullName evidence="6">SLA1 homology domain-containing protein</fullName>
    </recommendedName>
</protein>
<dbReference type="OrthoDB" id="290711at2"/>
<gene>
    <name evidence="4" type="ORF">Pan97_30760</name>
</gene>
<evidence type="ECO:0000256" key="3">
    <source>
        <dbReference type="SAM" id="SignalP"/>
    </source>
</evidence>
<keyword evidence="2" id="KW-0812">Transmembrane</keyword>
<dbReference type="KEGG" id="bvo:Pan97_30760"/>
<dbReference type="RefSeq" id="WP_144973843.1">
    <property type="nucleotide sequence ID" value="NZ_CP036289.1"/>
</dbReference>
<keyword evidence="5" id="KW-1185">Reference proteome</keyword>
<keyword evidence="2" id="KW-0472">Membrane</keyword>
<name>A0A518C9Y6_9BACT</name>
<evidence type="ECO:0000256" key="2">
    <source>
        <dbReference type="SAM" id="Phobius"/>
    </source>
</evidence>
<dbReference type="Gene3D" id="2.30.30.700">
    <property type="entry name" value="SLA1 homology domain 1"/>
    <property type="match status" value="1"/>
</dbReference>